<evidence type="ECO:0008006" key="3">
    <source>
        <dbReference type="Google" id="ProtNLM"/>
    </source>
</evidence>
<proteinExistence type="predicted"/>
<name>A0A848CXQ8_ANEAE</name>
<sequence length="119" mass="13455">MIEYIDPIPPVVRFLKAWLPDTKVFGNTFPPDLALPALLVRNAGGNGYTRLQLIYRARQDYEAMQGLILAMNTLKRAASQIQGLRVQWCEPESNPIPTTDADTGKPEAWCYIRLEHIEA</sequence>
<evidence type="ECO:0000313" key="1">
    <source>
        <dbReference type="EMBL" id="NMF00236.1"/>
    </source>
</evidence>
<comment type="caution">
    <text evidence="1">The sequence shown here is derived from an EMBL/GenBank/DDBJ whole genome shotgun (WGS) entry which is preliminary data.</text>
</comment>
<reference evidence="1 2" key="1">
    <citation type="submission" date="2020-04" db="EMBL/GenBank/DDBJ databases">
        <authorList>
            <person name="Hitch T.C.A."/>
            <person name="Wylensek D."/>
            <person name="Clavel T."/>
        </authorList>
    </citation>
    <scope>NUCLEOTIDE SEQUENCE [LARGE SCALE GENOMIC DNA]</scope>
    <source>
        <strain evidence="1 2">WB01_D5_05</strain>
    </source>
</reference>
<dbReference type="Proteomes" id="UP000561326">
    <property type="component" value="Unassembled WGS sequence"/>
</dbReference>
<accession>A0A848CXQ8</accession>
<gene>
    <name evidence="1" type="ORF">HF838_18575</name>
</gene>
<dbReference type="RefSeq" id="WP_168976033.1">
    <property type="nucleotide sequence ID" value="NZ_JABAGO010000042.1"/>
</dbReference>
<organism evidence="1 2">
    <name type="scientific">Aneurinibacillus aneurinilyticus</name>
    <name type="common">Bacillus aneurinolyticus</name>
    <dbReference type="NCBI Taxonomy" id="1391"/>
    <lineage>
        <taxon>Bacteria</taxon>
        <taxon>Bacillati</taxon>
        <taxon>Bacillota</taxon>
        <taxon>Bacilli</taxon>
        <taxon>Bacillales</taxon>
        <taxon>Paenibacillaceae</taxon>
        <taxon>Aneurinibacillus group</taxon>
        <taxon>Aneurinibacillus</taxon>
    </lineage>
</organism>
<dbReference type="AlphaFoldDB" id="A0A848CXQ8"/>
<evidence type="ECO:0000313" key="2">
    <source>
        <dbReference type="Proteomes" id="UP000561326"/>
    </source>
</evidence>
<protein>
    <recommendedName>
        <fullName evidence="3">DUF3168 domain-containing protein</fullName>
    </recommendedName>
</protein>
<dbReference type="EMBL" id="JABAGO010000042">
    <property type="protein sequence ID" value="NMF00236.1"/>
    <property type="molecule type" value="Genomic_DNA"/>
</dbReference>